<reference evidence="2 3" key="1">
    <citation type="submission" date="2017-01" db="EMBL/GenBank/DDBJ databases">
        <authorList>
            <person name="Varghese N."/>
            <person name="Submissions S."/>
        </authorList>
    </citation>
    <scope>NUCLEOTIDE SEQUENCE [LARGE SCALE GENOMIC DNA]</scope>
    <source>
        <strain evidence="2 3">DSM 2061</strain>
    </source>
</reference>
<keyword evidence="1" id="KW-0472">Membrane</keyword>
<proteinExistence type="predicted"/>
<dbReference type="RefSeq" id="WP_076453410.1">
    <property type="nucleotide sequence ID" value="NZ_FTOB01000001.1"/>
</dbReference>
<gene>
    <name evidence="2" type="ORF">SAMN05421766_101570</name>
</gene>
<evidence type="ECO:0008006" key="4">
    <source>
        <dbReference type="Google" id="ProtNLM"/>
    </source>
</evidence>
<sequence>MQIIKKIIIFLLVGNVFALPISLYMVYQNFYIISQKSNYRLKKVQVKEVVDLSSGTRGLKYTKYRLIYDVVENGEILESKVDLRESNDKFVHFMNAGKEDSIFGGFKPVDKNDSIWVWHNQEVKDFYALPHEKMFNTKAFWLQGILFIVLCLIGFSCLHYHINELKAKKNKK</sequence>
<keyword evidence="3" id="KW-1185">Reference proteome</keyword>
<keyword evidence="1" id="KW-1133">Transmembrane helix</keyword>
<evidence type="ECO:0000313" key="3">
    <source>
        <dbReference type="Proteomes" id="UP000185728"/>
    </source>
</evidence>
<comment type="caution">
    <text evidence="2">The sequence shown here is derived from an EMBL/GenBank/DDBJ whole genome shotgun (WGS) entry which is preliminary data.</text>
</comment>
<evidence type="ECO:0000256" key="1">
    <source>
        <dbReference type="SAM" id="Phobius"/>
    </source>
</evidence>
<organism evidence="2 3">
    <name type="scientific">Zobellia uliginosa</name>
    <dbReference type="NCBI Taxonomy" id="143224"/>
    <lineage>
        <taxon>Bacteria</taxon>
        <taxon>Pseudomonadati</taxon>
        <taxon>Bacteroidota</taxon>
        <taxon>Flavobacteriia</taxon>
        <taxon>Flavobacteriales</taxon>
        <taxon>Flavobacteriaceae</taxon>
        <taxon>Zobellia</taxon>
    </lineage>
</organism>
<keyword evidence="1" id="KW-0812">Transmembrane</keyword>
<dbReference type="EMBL" id="FTOB01000001">
    <property type="protein sequence ID" value="SIS40303.1"/>
    <property type="molecule type" value="Genomic_DNA"/>
</dbReference>
<name>A0ABY1KJ19_9FLAO</name>
<accession>A0ABY1KJ19</accession>
<dbReference type="Proteomes" id="UP000185728">
    <property type="component" value="Unassembled WGS sequence"/>
</dbReference>
<feature type="transmembrane region" description="Helical" evidence="1">
    <location>
        <begin position="140"/>
        <end position="162"/>
    </location>
</feature>
<evidence type="ECO:0000313" key="2">
    <source>
        <dbReference type="EMBL" id="SIS40303.1"/>
    </source>
</evidence>
<feature type="transmembrane region" description="Helical" evidence="1">
    <location>
        <begin position="7"/>
        <end position="27"/>
    </location>
</feature>
<protein>
    <recommendedName>
        <fullName evidence="4">DUF3592 domain-containing protein</fullName>
    </recommendedName>
</protein>